<evidence type="ECO:0000313" key="3">
    <source>
        <dbReference type="Proteomes" id="UP000235965"/>
    </source>
</evidence>
<feature type="transmembrane region" description="Helical" evidence="1">
    <location>
        <begin position="482"/>
        <end position="501"/>
    </location>
</feature>
<dbReference type="Proteomes" id="UP000235965">
    <property type="component" value="Unassembled WGS sequence"/>
</dbReference>
<feature type="transmembrane region" description="Helical" evidence="1">
    <location>
        <begin position="580"/>
        <end position="602"/>
    </location>
</feature>
<keyword evidence="2" id="KW-0808">Transferase</keyword>
<feature type="transmembrane region" description="Helical" evidence="1">
    <location>
        <begin position="370"/>
        <end position="389"/>
    </location>
</feature>
<dbReference type="PANTHER" id="PTHR31061">
    <property type="entry name" value="LD22376P"/>
    <property type="match status" value="1"/>
</dbReference>
<keyword evidence="1" id="KW-1133">Transmembrane helix</keyword>
<feature type="transmembrane region" description="Helical" evidence="1">
    <location>
        <begin position="261"/>
        <end position="279"/>
    </location>
</feature>
<evidence type="ECO:0000313" key="2">
    <source>
        <dbReference type="EMBL" id="PNF16224.1"/>
    </source>
</evidence>
<evidence type="ECO:0000256" key="1">
    <source>
        <dbReference type="SAM" id="Phobius"/>
    </source>
</evidence>
<dbReference type="InParanoid" id="A0A2J7PIT1"/>
<keyword evidence="3" id="KW-1185">Reference proteome</keyword>
<dbReference type="FunCoup" id="A0A2J7PIT1">
    <property type="interactions" value="527"/>
</dbReference>
<protein>
    <submittedName>
        <fullName evidence="2">Heparan-alpha-glucosaminide N-acetyltransferase</fullName>
    </submittedName>
</protein>
<gene>
    <name evidence="2" type="primary">Hgsnat_1</name>
    <name evidence="2" type="ORF">B7P43_G15499</name>
</gene>
<dbReference type="EMBL" id="NEVH01024980">
    <property type="protein sequence ID" value="PNF16224.1"/>
    <property type="molecule type" value="Genomic_DNA"/>
</dbReference>
<feature type="transmembrane region" description="Helical" evidence="1">
    <location>
        <begin position="448"/>
        <end position="470"/>
    </location>
</feature>
<dbReference type="STRING" id="105785.A0A2J7PIT1"/>
<dbReference type="GO" id="GO:0016740">
    <property type="term" value="F:transferase activity"/>
    <property type="evidence" value="ECO:0007669"/>
    <property type="project" value="UniProtKB-KW"/>
</dbReference>
<accession>A0A2J7PIT1</accession>
<feature type="transmembrane region" description="Helical" evidence="1">
    <location>
        <begin position="158"/>
        <end position="183"/>
    </location>
</feature>
<feature type="transmembrane region" description="Helical" evidence="1">
    <location>
        <begin position="547"/>
        <end position="568"/>
    </location>
</feature>
<feature type="transmembrane region" description="Helical" evidence="1">
    <location>
        <begin position="291"/>
        <end position="310"/>
    </location>
</feature>
<dbReference type="OrthoDB" id="2149840at2759"/>
<reference evidence="2 3" key="1">
    <citation type="submission" date="2017-12" db="EMBL/GenBank/DDBJ databases">
        <title>Hemimetabolous genomes reveal molecular basis of termite eusociality.</title>
        <authorList>
            <person name="Harrison M.C."/>
            <person name="Jongepier E."/>
            <person name="Robertson H.M."/>
            <person name="Arning N."/>
            <person name="Bitard-Feildel T."/>
            <person name="Chao H."/>
            <person name="Childers C.P."/>
            <person name="Dinh H."/>
            <person name="Doddapaneni H."/>
            <person name="Dugan S."/>
            <person name="Gowin J."/>
            <person name="Greiner C."/>
            <person name="Han Y."/>
            <person name="Hu H."/>
            <person name="Hughes D.S.T."/>
            <person name="Huylmans A.-K."/>
            <person name="Kemena C."/>
            <person name="Kremer L.P.M."/>
            <person name="Lee S.L."/>
            <person name="Lopez-Ezquerra A."/>
            <person name="Mallet L."/>
            <person name="Monroy-Kuhn J.M."/>
            <person name="Moser A."/>
            <person name="Murali S.C."/>
            <person name="Muzny D.M."/>
            <person name="Otani S."/>
            <person name="Piulachs M.-D."/>
            <person name="Poelchau M."/>
            <person name="Qu J."/>
            <person name="Schaub F."/>
            <person name="Wada-Katsumata A."/>
            <person name="Worley K.C."/>
            <person name="Xie Q."/>
            <person name="Ylla G."/>
            <person name="Poulsen M."/>
            <person name="Gibbs R.A."/>
            <person name="Schal C."/>
            <person name="Richards S."/>
            <person name="Belles X."/>
            <person name="Korb J."/>
            <person name="Bornberg-Bauer E."/>
        </authorList>
    </citation>
    <scope>NUCLEOTIDE SEQUENCE [LARGE SCALE GENOMIC DNA]</scope>
    <source>
        <tissue evidence="2">Whole body</tissue>
    </source>
</reference>
<organism evidence="2 3">
    <name type="scientific">Cryptotermes secundus</name>
    <dbReference type="NCBI Taxonomy" id="105785"/>
    <lineage>
        <taxon>Eukaryota</taxon>
        <taxon>Metazoa</taxon>
        <taxon>Ecdysozoa</taxon>
        <taxon>Arthropoda</taxon>
        <taxon>Hexapoda</taxon>
        <taxon>Insecta</taxon>
        <taxon>Pterygota</taxon>
        <taxon>Neoptera</taxon>
        <taxon>Polyneoptera</taxon>
        <taxon>Dictyoptera</taxon>
        <taxon>Blattodea</taxon>
        <taxon>Blattoidea</taxon>
        <taxon>Termitoidae</taxon>
        <taxon>Kalotermitidae</taxon>
        <taxon>Cryptotermitinae</taxon>
        <taxon>Cryptotermes</taxon>
    </lineage>
</organism>
<comment type="caution">
    <text evidence="2">The sequence shown here is derived from an EMBL/GenBank/DDBJ whole genome shotgun (WGS) entry which is preliminary data.</text>
</comment>
<dbReference type="AlphaFoldDB" id="A0A2J7PIT1"/>
<feature type="transmembrane region" description="Helical" evidence="1">
    <location>
        <begin position="330"/>
        <end position="349"/>
    </location>
</feature>
<keyword evidence="1" id="KW-0472">Membrane</keyword>
<feature type="transmembrane region" description="Helical" evidence="1">
    <location>
        <begin position="513"/>
        <end position="535"/>
    </location>
</feature>
<feature type="transmembrane region" description="Helical" evidence="1">
    <location>
        <begin position="228"/>
        <end position="249"/>
    </location>
</feature>
<dbReference type="PANTHER" id="PTHR31061:SF24">
    <property type="entry name" value="LD22376P"/>
    <property type="match status" value="1"/>
</dbReference>
<proteinExistence type="predicted"/>
<sequence>MFILLWRSSSDHCLSQLTGNGNLSKMSWIEDPGWREFRGLNLSNLKVDQAYVNVTSLLYSPLWLYTLSDECYKCPYSRLTSIPPRQGHILTIETKHRASWRLLLDGSREVIPRQNRSSVICELEPSVGEFGVYDLVISGTESGDVLCSMTTAKEPVNIYLPLLVCLLGLALIWLICTLVSSGIRKWLRHRNRIIEPTSGSQSASFSDGKVSSQQQTTQKRRLKCLDTFRGIAIVLMIFVNDGAGGYWFLEHATWNGLQLADLLFPWFMWIMGVCIPISVKSQLKRNVPRHTMFFGAFRRGCILFLLGLVLNSSWGPKLQNLRLFGVLQRFGIVYFFVATLSIFLTCRTYRTPKVPLVAATQDILVLLPQWIVMAGVVAGHCALTFYLIVPDCPKGYLGPGGVQDNGQFRGCIGGATGYLDRQILGESHIYKRPTAREVYGSGPFDPEGIVGCLLSVFQVFLGVQAGTTLSFYRDWKGRVTRWIIWGTVAGVLAGVLCLASKEEGWIPVNKNLWSLSFVLATSCFAFYLLAVCYLLTDVRGWWSGAPFFYPGMNATIMYVGHSVAFRMFPWHWSLQTMNTHFILLVESLWGTGLWIFVAVWLYHIKFFLSL</sequence>
<keyword evidence="1" id="KW-0812">Transmembrane</keyword>
<name>A0A2J7PIT1_9NEOP</name>